<feature type="compositionally biased region" description="Polar residues" evidence="4">
    <location>
        <begin position="270"/>
        <end position="283"/>
    </location>
</feature>
<evidence type="ECO:0000256" key="1">
    <source>
        <dbReference type="ARBA" id="ARBA00000427"/>
    </source>
</evidence>
<reference evidence="8" key="1">
    <citation type="journal article" date="2019" name="Int. J. Syst. Evol. Microbiol.">
        <title>The Global Catalogue of Microorganisms (GCM) 10K type strain sequencing project: providing services to taxonomists for standard genome sequencing and annotation.</title>
        <authorList>
            <consortium name="The Broad Institute Genomics Platform"/>
            <consortium name="The Broad Institute Genome Sequencing Center for Infectious Disease"/>
            <person name="Wu L."/>
            <person name="Ma J."/>
        </authorList>
    </citation>
    <scope>NUCLEOTIDE SEQUENCE [LARGE SCALE GENOMIC DNA]</scope>
    <source>
        <strain evidence="8">JCM 10303</strain>
    </source>
</reference>
<dbReference type="EMBL" id="BAAAGS010000015">
    <property type="protein sequence ID" value="GAA0526383.1"/>
    <property type="molecule type" value="Genomic_DNA"/>
</dbReference>
<name>A0ABP3MV40_SACER</name>
<dbReference type="SUPFAM" id="SSF50939">
    <property type="entry name" value="Sialidases"/>
    <property type="match status" value="1"/>
</dbReference>
<dbReference type="PROSITE" id="PS51257">
    <property type="entry name" value="PROKAR_LIPOPROTEIN"/>
    <property type="match status" value="1"/>
</dbReference>
<sequence>MRTAAAVLAAAALGSACAGAPAAAPEEPKGAGNAASPVFAKAEGGGAAIAGTTIFRKGEGGYNCFRIPAIVRTQDRSTLLAFAEGRNNNCDDTGDIDVVLKRSTDDGRTWGGLEPVSDGAGDTRGNPVPVVDRGTGRISLLTTHNPGPECNPGTKCTRTPYLQHSTDPKGTGWTAPKAQPQLKKADWSTWYATGPGHGLQLTRPGDHQNRMLAGINFGGGGGLKGAGLVHSDDGGTTWQLGALDDRTGEKITPQELSLLETVDGRVYTAARNQDNSGTETPTGNRADAVSTDAGASFSQDFAVVPELKGPVVQGSVVRLRAKTAGDPNNLVLFSGPYNTDPAMDHRRHTMRIRTSSDEGATWQEGGTVIDATWAAYSDLVNLGGGWAGLLYEAGSPASEDAHETIRYARFNESDLAR</sequence>
<feature type="region of interest" description="Disordered" evidence="4">
    <location>
        <begin position="109"/>
        <end position="132"/>
    </location>
</feature>
<dbReference type="InterPro" id="IPR026856">
    <property type="entry name" value="Sialidase_fam"/>
</dbReference>
<keyword evidence="8" id="KW-1185">Reference proteome</keyword>
<keyword evidence="5" id="KW-0732">Signal</keyword>
<feature type="signal peptide" evidence="5">
    <location>
        <begin position="1"/>
        <end position="18"/>
    </location>
</feature>
<organism evidence="7 8">
    <name type="scientific">Saccharopolyspora erythraea</name>
    <name type="common">Streptomyces erythraeus</name>
    <dbReference type="NCBI Taxonomy" id="1836"/>
    <lineage>
        <taxon>Bacteria</taxon>
        <taxon>Bacillati</taxon>
        <taxon>Actinomycetota</taxon>
        <taxon>Actinomycetes</taxon>
        <taxon>Pseudonocardiales</taxon>
        <taxon>Pseudonocardiaceae</taxon>
        <taxon>Saccharopolyspora</taxon>
    </lineage>
</organism>
<proteinExistence type="inferred from homology"/>
<accession>A0ABP3MV40</accession>
<dbReference type="Gene3D" id="2.120.10.10">
    <property type="match status" value="1"/>
</dbReference>
<feature type="chain" id="PRO_5045202481" description="exo-alpha-sialidase" evidence="5">
    <location>
        <begin position="19"/>
        <end position="417"/>
    </location>
</feature>
<dbReference type="InterPro" id="IPR036278">
    <property type="entry name" value="Sialidase_sf"/>
</dbReference>
<evidence type="ECO:0000313" key="7">
    <source>
        <dbReference type="EMBL" id="GAA0526383.1"/>
    </source>
</evidence>
<protein>
    <recommendedName>
        <fullName evidence="3">exo-alpha-sialidase</fullName>
        <ecNumber evidence="3">3.2.1.18</ecNumber>
    </recommendedName>
</protein>
<dbReference type="RefSeq" id="WP_009943887.1">
    <property type="nucleotide sequence ID" value="NZ_BAAAGS010000015.1"/>
</dbReference>
<dbReference type="InterPro" id="IPR011040">
    <property type="entry name" value="Sialidase"/>
</dbReference>
<dbReference type="CDD" id="cd15482">
    <property type="entry name" value="Sialidase_non-viral"/>
    <property type="match status" value="1"/>
</dbReference>
<dbReference type="Pfam" id="PF13088">
    <property type="entry name" value="BNR_2"/>
    <property type="match status" value="1"/>
</dbReference>
<evidence type="ECO:0000256" key="4">
    <source>
        <dbReference type="SAM" id="MobiDB-lite"/>
    </source>
</evidence>
<evidence type="ECO:0000256" key="5">
    <source>
        <dbReference type="SAM" id="SignalP"/>
    </source>
</evidence>
<comment type="similarity">
    <text evidence="2">Belongs to the glycosyl hydrolase 33 family.</text>
</comment>
<comment type="caution">
    <text evidence="7">The sequence shown here is derived from an EMBL/GenBank/DDBJ whole genome shotgun (WGS) entry which is preliminary data.</text>
</comment>
<gene>
    <name evidence="7" type="ORF">GCM10009533_27130</name>
</gene>
<evidence type="ECO:0000313" key="8">
    <source>
        <dbReference type="Proteomes" id="UP001500729"/>
    </source>
</evidence>
<evidence type="ECO:0000256" key="3">
    <source>
        <dbReference type="ARBA" id="ARBA00012733"/>
    </source>
</evidence>
<comment type="catalytic activity">
    <reaction evidence="1">
        <text>Hydrolysis of alpha-(2-&gt;3)-, alpha-(2-&gt;6)-, alpha-(2-&gt;8)- glycosidic linkages of terminal sialic acid residues in oligosaccharides, glycoproteins, glycolipids, colominic acid and synthetic substrates.</text>
        <dbReference type="EC" id="3.2.1.18"/>
    </reaction>
</comment>
<dbReference type="PANTHER" id="PTHR10628">
    <property type="entry name" value="SIALIDASE"/>
    <property type="match status" value="1"/>
</dbReference>
<evidence type="ECO:0000256" key="2">
    <source>
        <dbReference type="ARBA" id="ARBA00009348"/>
    </source>
</evidence>
<feature type="region of interest" description="Disordered" evidence="4">
    <location>
        <begin position="270"/>
        <end position="290"/>
    </location>
</feature>
<dbReference type="Proteomes" id="UP001500729">
    <property type="component" value="Unassembled WGS sequence"/>
</dbReference>
<evidence type="ECO:0000259" key="6">
    <source>
        <dbReference type="Pfam" id="PF13088"/>
    </source>
</evidence>
<feature type="domain" description="Sialidase" evidence="6">
    <location>
        <begin position="78"/>
        <end position="383"/>
    </location>
</feature>
<dbReference type="EC" id="3.2.1.18" evidence="3"/>
<dbReference type="PANTHER" id="PTHR10628:SF30">
    <property type="entry name" value="EXO-ALPHA-SIALIDASE"/>
    <property type="match status" value="1"/>
</dbReference>